<protein>
    <recommendedName>
        <fullName evidence="3">MazG-like nucleotide pyrophosphohydrolase family protein</fullName>
    </recommendedName>
</protein>
<proteinExistence type="predicted"/>
<reference evidence="1 2" key="1">
    <citation type="submission" date="2018-10" db="EMBL/GenBank/DDBJ databases">
        <title>Sequencing the genomes of 1000 actinobacteria strains.</title>
        <authorList>
            <person name="Klenk H.-P."/>
        </authorList>
    </citation>
    <scope>NUCLEOTIDE SEQUENCE [LARGE SCALE GENOMIC DNA]</scope>
    <source>
        <strain evidence="1 2">DSM 45175</strain>
    </source>
</reference>
<accession>A0A495JDM8</accession>
<dbReference type="Gene3D" id="1.10.287.1080">
    <property type="entry name" value="MazG-like"/>
    <property type="match status" value="1"/>
</dbReference>
<sequence length="118" mass="12040">MTSVNESIWAAVRACRDVLDEANGSDPQELTCRVLKVAEEAGEAAGAWIGVLGQNPRKGVTHTRAEVAGELADVALAALIAIESLGFDAREVLDDCAGKVGARLAAAAGAVPAAVSRD</sequence>
<dbReference type="Proteomes" id="UP000277671">
    <property type="component" value="Unassembled WGS sequence"/>
</dbReference>
<dbReference type="EMBL" id="RBKT01000001">
    <property type="protein sequence ID" value="RKR87106.1"/>
    <property type="molecule type" value="Genomic_DNA"/>
</dbReference>
<gene>
    <name evidence="1" type="ORF">BDK92_1379</name>
</gene>
<dbReference type="SUPFAM" id="SSF101386">
    <property type="entry name" value="all-alpha NTP pyrophosphatases"/>
    <property type="match status" value="1"/>
</dbReference>
<keyword evidence="2" id="KW-1185">Reference proteome</keyword>
<evidence type="ECO:0008006" key="3">
    <source>
        <dbReference type="Google" id="ProtNLM"/>
    </source>
</evidence>
<name>A0A495JDM8_9ACTN</name>
<dbReference type="AlphaFoldDB" id="A0A495JDM8"/>
<comment type="caution">
    <text evidence="1">The sequence shown here is derived from an EMBL/GenBank/DDBJ whole genome shotgun (WGS) entry which is preliminary data.</text>
</comment>
<organism evidence="1 2">
    <name type="scientific">Micromonospora pisi</name>
    <dbReference type="NCBI Taxonomy" id="589240"/>
    <lineage>
        <taxon>Bacteria</taxon>
        <taxon>Bacillati</taxon>
        <taxon>Actinomycetota</taxon>
        <taxon>Actinomycetes</taxon>
        <taxon>Micromonosporales</taxon>
        <taxon>Micromonosporaceae</taxon>
        <taxon>Micromonospora</taxon>
    </lineage>
</organism>
<evidence type="ECO:0000313" key="1">
    <source>
        <dbReference type="EMBL" id="RKR87106.1"/>
    </source>
</evidence>
<evidence type="ECO:0000313" key="2">
    <source>
        <dbReference type="Proteomes" id="UP000277671"/>
    </source>
</evidence>